<feature type="chain" id="PRO_5041162313" evidence="2">
    <location>
        <begin position="18"/>
        <end position="528"/>
    </location>
</feature>
<dbReference type="PANTHER" id="PTHR44376">
    <property type="entry name" value="TRANSCRIPTIONAL REGULATOR OF FILAMENTOUS GROWTH FLO8"/>
    <property type="match status" value="1"/>
</dbReference>
<feature type="repeat" description="WD" evidence="1">
    <location>
        <begin position="322"/>
        <end position="364"/>
    </location>
</feature>
<name>A0A251S605_HELAN</name>
<reference evidence="3" key="3">
    <citation type="submission" date="2020-06" db="EMBL/GenBank/DDBJ databases">
        <title>Helianthus annuus Genome sequencing and assembly Release 2.</title>
        <authorList>
            <person name="Gouzy J."/>
            <person name="Langlade N."/>
            <person name="Munos S."/>
        </authorList>
    </citation>
    <scope>NUCLEOTIDE SEQUENCE</scope>
    <source>
        <tissue evidence="3">Leaves</tissue>
    </source>
</reference>
<evidence type="ECO:0000313" key="5">
    <source>
        <dbReference type="Proteomes" id="UP000215914"/>
    </source>
</evidence>
<dbReference type="PANTHER" id="PTHR44376:SF5">
    <property type="entry name" value="TRANSCRIPTIONAL COREPRESSOR LEUNIG ISOFORM X1"/>
    <property type="match status" value="1"/>
</dbReference>
<gene>
    <name evidence="4" type="ORF">HannXRQ_Chr15g0467481</name>
    <name evidence="3" type="ORF">HanXRQr2_Chr15g0675971</name>
</gene>
<evidence type="ECO:0000313" key="4">
    <source>
        <dbReference type="EMBL" id="OTF94011.1"/>
    </source>
</evidence>
<dbReference type="OrthoDB" id="47802at2759"/>
<dbReference type="InParanoid" id="A0A251S605"/>
<accession>A0A251S605</accession>
<organism evidence="4 5">
    <name type="scientific">Helianthus annuus</name>
    <name type="common">Common sunflower</name>
    <dbReference type="NCBI Taxonomy" id="4232"/>
    <lineage>
        <taxon>Eukaryota</taxon>
        <taxon>Viridiplantae</taxon>
        <taxon>Streptophyta</taxon>
        <taxon>Embryophyta</taxon>
        <taxon>Tracheophyta</taxon>
        <taxon>Spermatophyta</taxon>
        <taxon>Magnoliopsida</taxon>
        <taxon>eudicotyledons</taxon>
        <taxon>Gunneridae</taxon>
        <taxon>Pentapetalae</taxon>
        <taxon>asterids</taxon>
        <taxon>campanulids</taxon>
        <taxon>Asterales</taxon>
        <taxon>Asteraceae</taxon>
        <taxon>Asteroideae</taxon>
        <taxon>Heliantheae alliance</taxon>
        <taxon>Heliantheae</taxon>
        <taxon>Helianthus</taxon>
    </lineage>
</organism>
<proteinExistence type="predicted"/>
<reference evidence="4" key="2">
    <citation type="submission" date="2017-02" db="EMBL/GenBank/DDBJ databases">
        <title>Sunflower complete genome.</title>
        <authorList>
            <person name="Langlade N."/>
            <person name="Munos S."/>
        </authorList>
    </citation>
    <scope>NUCLEOTIDE SEQUENCE [LARGE SCALE GENOMIC DNA]</scope>
    <source>
        <tissue evidence="4">Leaves</tissue>
    </source>
</reference>
<dbReference type="InterPro" id="IPR036322">
    <property type="entry name" value="WD40_repeat_dom_sf"/>
</dbReference>
<dbReference type="Gramene" id="mRNA:HanXRQr2_Chr15g0675971">
    <property type="protein sequence ID" value="mRNA:HanXRQr2_Chr15g0675971"/>
    <property type="gene ID" value="HanXRQr2_Chr15g0675971"/>
</dbReference>
<dbReference type="InterPro" id="IPR001680">
    <property type="entry name" value="WD40_rpt"/>
</dbReference>
<evidence type="ECO:0000256" key="2">
    <source>
        <dbReference type="SAM" id="SignalP"/>
    </source>
</evidence>
<evidence type="ECO:0000313" key="3">
    <source>
        <dbReference type="EMBL" id="KAF5763063.1"/>
    </source>
</evidence>
<dbReference type="SMART" id="SM00320">
    <property type="entry name" value="WD40"/>
    <property type="match status" value="7"/>
</dbReference>
<feature type="signal peptide" evidence="2">
    <location>
        <begin position="1"/>
        <end position="17"/>
    </location>
</feature>
<dbReference type="STRING" id="4232.A0A251S605"/>
<keyword evidence="1" id="KW-0853">WD repeat</keyword>
<dbReference type="GO" id="GO:0003714">
    <property type="term" value="F:transcription corepressor activity"/>
    <property type="evidence" value="ECO:0007669"/>
    <property type="project" value="InterPro"/>
</dbReference>
<dbReference type="AlphaFoldDB" id="A0A251S605"/>
<dbReference type="Gene3D" id="2.130.10.10">
    <property type="entry name" value="YVTN repeat-like/Quinoprotein amine dehydrogenase"/>
    <property type="match status" value="2"/>
</dbReference>
<dbReference type="EMBL" id="CM007904">
    <property type="protein sequence ID" value="OTF94011.1"/>
    <property type="molecule type" value="Genomic_DNA"/>
</dbReference>
<evidence type="ECO:0000256" key="1">
    <source>
        <dbReference type="PROSITE-ProRule" id="PRU00221"/>
    </source>
</evidence>
<dbReference type="Pfam" id="PF00400">
    <property type="entry name" value="WD40"/>
    <property type="match status" value="3"/>
</dbReference>
<protein>
    <submittedName>
        <fullName evidence="4">Putative WD40/YVTN repeat-like-containing domain-containing protein</fullName>
    </submittedName>
    <submittedName>
        <fullName evidence="3">Transcription factor WD40-like family</fullName>
    </submittedName>
</protein>
<dbReference type="InterPro" id="IPR015943">
    <property type="entry name" value="WD40/YVTN_repeat-like_dom_sf"/>
</dbReference>
<keyword evidence="5" id="KW-1185">Reference proteome</keyword>
<reference evidence="3 5" key="1">
    <citation type="journal article" date="2017" name="Nature">
        <title>The sunflower genome provides insights into oil metabolism, flowering and Asterid evolution.</title>
        <authorList>
            <person name="Badouin H."/>
            <person name="Gouzy J."/>
            <person name="Grassa C.J."/>
            <person name="Murat F."/>
            <person name="Staton S.E."/>
            <person name="Cottret L."/>
            <person name="Lelandais-Briere C."/>
            <person name="Owens G.L."/>
            <person name="Carrere S."/>
            <person name="Mayjonade B."/>
            <person name="Legrand L."/>
            <person name="Gill N."/>
            <person name="Kane N.C."/>
            <person name="Bowers J.E."/>
            <person name="Hubner S."/>
            <person name="Bellec A."/>
            <person name="Berard A."/>
            <person name="Berges H."/>
            <person name="Blanchet N."/>
            <person name="Boniface M.C."/>
            <person name="Brunel D."/>
            <person name="Catrice O."/>
            <person name="Chaidir N."/>
            <person name="Claudel C."/>
            <person name="Donnadieu C."/>
            <person name="Faraut T."/>
            <person name="Fievet G."/>
            <person name="Helmstetter N."/>
            <person name="King M."/>
            <person name="Knapp S.J."/>
            <person name="Lai Z."/>
            <person name="Le Paslier M.C."/>
            <person name="Lippi Y."/>
            <person name="Lorenzon L."/>
            <person name="Mandel J.R."/>
            <person name="Marage G."/>
            <person name="Marchand G."/>
            <person name="Marquand E."/>
            <person name="Bret-Mestries E."/>
            <person name="Morien E."/>
            <person name="Nambeesan S."/>
            <person name="Nguyen T."/>
            <person name="Pegot-Espagnet P."/>
            <person name="Pouilly N."/>
            <person name="Raftis F."/>
            <person name="Sallet E."/>
            <person name="Schiex T."/>
            <person name="Thomas J."/>
            <person name="Vandecasteele C."/>
            <person name="Vares D."/>
            <person name="Vear F."/>
            <person name="Vautrin S."/>
            <person name="Crespi M."/>
            <person name="Mangin B."/>
            <person name="Burke J.M."/>
            <person name="Salse J."/>
            <person name="Munos S."/>
            <person name="Vincourt P."/>
            <person name="Rieseberg L.H."/>
            <person name="Langlade N.B."/>
        </authorList>
    </citation>
    <scope>NUCLEOTIDE SEQUENCE [LARGE SCALE GENOMIC DNA]</scope>
    <source>
        <strain evidence="5">cv. SF193</strain>
        <tissue evidence="3">Leaves</tissue>
    </source>
</reference>
<sequence length="528" mass="58693">MYRQLSMRLILIWSASGLTQHLPSLPSHTTGESHSLMLTEESTEVIIKRRSYSMSADTFGIESNAVNERVPDHPELLEVWWAGWGNYCLPIPEIVRIFSPEEEVPALVDDFVLTPLRTIRLNRHVLQYMWAHGFPLSAAVFSVEAHVQENAQDCDGLLERFWYCLCGMISQVNVVSEPHDQPESSDVQDQQPFVSLGDKDIVCSSAAYTSSSQSHGVGPSMLDSQDFSLRAFCTVFQDTTARVNACHFSSDGKFLAYGGARAPLSIWSVETRSHIATAMHHLPGNIVDIRFQPKSYVFAAAFSDVVIHCFNTTSVREPLYGLRGHSVSVTTVDFMPGNPNVLCSGDVKGNLLLWDMGRRTRICSSEVGKGIIKQLRFQPNSHLLAVAFGKNVVVVFVQSGKIDATSKRILGGHDDTIKSIAWDPTGRFLASICQRNARIWTSTTDAWMCGYQLDSEGHVFESCVFHSTRPQLLIGSYTHVHMWDFARRSKRIFAMPTSGFISSLACSSEAGLIATTSRSGDVKLWKTE</sequence>
<dbReference type="SUPFAM" id="SSF50978">
    <property type="entry name" value="WD40 repeat-like"/>
    <property type="match status" value="1"/>
</dbReference>
<keyword evidence="2" id="KW-0732">Signal</keyword>
<dbReference type="EMBL" id="MNCJ02000330">
    <property type="protein sequence ID" value="KAF5763063.1"/>
    <property type="molecule type" value="Genomic_DNA"/>
</dbReference>
<dbReference type="Proteomes" id="UP000215914">
    <property type="component" value="Chromosome 15"/>
</dbReference>
<dbReference type="PROSITE" id="PS50082">
    <property type="entry name" value="WD_REPEATS_2"/>
    <property type="match status" value="1"/>
</dbReference>
<dbReference type="InterPro" id="IPR044716">
    <property type="entry name" value="LEUNIG-like"/>
</dbReference>